<reference evidence="2" key="1">
    <citation type="submission" date="2015-12" db="EMBL/GenBank/DDBJ databases">
        <title>Update maize B73 reference genome by single molecule sequencing technologies.</title>
        <authorList>
            <consortium name="Maize Genome Sequencing Project"/>
            <person name="Ware D."/>
        </authorList>
    </citation>
    <scope>NUCLEOTIDE SEQUENCE [LARGE SCALE GENOMIC DNA]</scope>
    <source>
        <tissue evidence="2">Seedling</tissue>
    </source>
</reference>
<dbReference type="EMBL" id="CM007649">
    <property type="protein sequence ID" value="ONM33123.1"/>
    <property type="molecule type" value="Genomic_DNA"/>
</dbReference>
<feature type="region of interest" description="Disordered" evidence="1">
    <location>
        <begin position="16"/>
        <end position="65"/>
    </location>
</feature>
<protein>
    <submittedName>
        <fullName evidence="2">SRP40 carboxy-terminal domain protein</fullName>
    </submittedName>
</protein>
<accession>A0A1D6MWH3</accession>
<sequence length="84" mass="9252">MTGFRITRIGLRVAQTPVTAQRHRRSLAKSREGGLGTRKPRRSVAPTGAGKSTCKPTRSSSRIQTTSEMVRPGLPHKMEAYTVF</sequence>
<gene>
    <name evidence="2" type="ORF">ZEAMMB73_Zm00001d041495</name>
</gene>
<evidence type="ECO:0000256" key="1">
    <source>
        <dbReference type="SAM" id="MobiDB-lite"/>
    </source>
</evidence>
<name>A0A1D6MWH3_MAIZE</name>
<dbReference type="AlphaFoldDB" id="A0A1D6MWH3"/>
<evidence type="ECO:0000313" key="2">
    <source>
        <dbReference type="EMBL" id="ONM33123.1"/>
    </source>
</evidence>
<feature type="compositionally biased region" description="Polar residues" evidence="1">
    <location>
        <begin position="54"/>
        <end position="65"/>
    </location>
</feature>
<proteinExistence type="predicted"/>
<organism evidence="2">
    <name type="scientific">Zea mays</name>
    <name type="common">Maize</name>
    <dbReference type="NCBI Taxonomy" id="4577"/>
    <lineage>
        <taxon>Eukaryota</taxon>
        <taxon>Viridiplantae</taxon>
        <taxon>Streptophyta</taxon>
        <taxon>Embryophyta</taxon>
        <taxon>Tracheophyta</taxon>
        <taxon>Spermatophyta</taxon>
        <taxon>Magnoliopsida</taxon>
        <taxon>Liliopsida</taxon>
        <taxon>Poales</taxon>
        <taxon>Poaceae</taxon>
        <taxon>PACMAD clade</taxon>
        <taxon>Panicoideae</taxon>
        <taxon>Andropogonodae</taxon>
        <taxon>Andropogoneae</taxon>
        <taxon>Tripsacinae</taxon>
        <taxon>Zea</taxon>
    </lineage>
</organism>